<evidence type="ECO:0000313" key="2">
    <source>
        <dbReference type="EMBL" id="MEU7294084.1"/>
    </source>
</evidence>
<evidence type="ECO:0000256" key="1">
    <source>
        <dbReference type="SAM" id="SignalP"/>
    </source>
</evidence>
<keyword evidence="1" id="KW-0732">Signal</keyword>
<dbReference type="InterPro" id="IPR044859">
    <property type="entry name" value="Allene_oxi_cyc_Dirigent"/>
</dbReference>
<feature type="chain" id="PRO_5045375278" description="Dirigent-like protein" evidence="1">
    <location>
        <begin position="30"/>
        <end position="175"/>
    </location>
</feature>
<reference evidence="2 3" key="1">
    <citation type="submission" date="2024-06" db="EMBL/GenBank/DDBJ databases">
        <title>The Natural Products Discovery Center: Release of the First 8490 Sequenced Strains for Exploring Actinobacteria Biosynthetic Diversity.</title>
        <authorList>
            <person name="Kalkreuter E."/>
            <person name="Kautsar S.A."/>
            <person name="Yang D."/>
            <person name="Bader C.D."/>
            <person name="Teijaro C.N."/>
            <person name="Fluegel L."/>
            <person name="Davis C.M."/>
            <person name="Simpson J.R."/>
            <person name="Lauterbach L."/>
            <person name="Steele A.D."/>
            <person name="Gui C."/>
            <person name="Meng S."/>
            <person name="Li G."/>
            <person name="Viehrig K."/>
            <person name="Ye F."/>
            <person name="Su P."/>
            <person name="Kiefer A.F."/>
            <person name="Nichols A."/>
            <person name="Cepeda A.J."/>
            <person name="Yan W."/>
            <person name="Fan B."/>
            <person name="Jiang Y."/>
            <person name="Adhikari A."/>
            <person name="Zheng C.-J."/>
            <person name="Schuster L."/>
            <person name="Cowan T.M."/>
            <person name="Smanski M.J."/>
            <person name="Chevrette M.G."/>
            <person name="De Carvalho L.P.S."/>
            <person name="Shen B."/>
        </authorList>
    </citation>
    <scope>NUCLEOTIDE SEQUENCE [LARGE SCALE GENOMIC DNA]</scope>
    <source>
        <strain evidence="2 3">NPDC045705</strain>
    </source>
</reference>
<comment type="caution">
    <text evidence="2">The sequence shown here is derived from an EMBL/GenBank/DDBJ whole genome shotgun (WGS) entry which is preliminary data.</text>
</comment>
<sequence length="175" mass="17935">MFRSFRRIGALGACTVAAVAFTAVAPVSAAPATVTPLSAASQAEDLEFTLYAKEVPGGQDDETGRAPEVGDSFAFADDLFRTKGGEKVGRDGVSCTVARTGSPGDLQCVGTFVLTGGPGGQIAGQTLLSVDPADEAPAAFDIAVTGGTGDFKDVRGTIRSTPDGDYSRLEFHLTR</sequence>
<dbReference type="RefSeq" id="WP_030223812.1">
    <property type="nucleotide sequence ID" value="NZ_JBEZAM010000013.1"/>
</dbReference>
<feature type="signal peptide" evidence="1">
    <location>
        <begin position="1"/>
        <end position="29"/>
    </location>
</feature>
<accession>A0ABV3CV44</accession>
<evidence type="ECO:0000313" key="3">
    <source>
        <dbReference type="Proteomes" id="UP001551210"/>
    </source>
</evidence>
<organism evidence="2 3">
    <name type="scientific">Streptomyces exfoliatus</name>
    <name type="common">Streptomyces hydrogenans</name>
    <dbReference type="NCBI Taxonomy" id="1905"/>
    <lineage>
        <taxon>Bacteria</taxon>
        <taxon>Bacillati</taxon>
        <taxon>Actinomycetota</taxon>
        <taxon>Actinomycetes</taxon>
        <taxon>Kitasatosporales</taxon>
        <taxon>Streptomycetaceae</taxon>
        <taxon>Streptomyces</taxon>
    </lineage>
</organism>
<dbReference type="Gene3D" id="2.40.480.10">
    <property type="entry name" value="Allene oxide cyclase-like"/>
    <property type="match status" value="1"/>
</dbReference>
<keyword evidence="3" id="KW-1185">Reference proteome</keyword>
<dbReference type="Proteomes" id="UP001551210">
    <property type="component" value="Unassembled WGS sequence"/>
</dbReference>
<dbReference type="EMBL" id="JBEZAM010000013">
    <property type="protein sequence ID" value="MEU7294084.1"/>
    <property type="molecule type" value="Genomic_DNA"/>
</dbReference>
<name>A0ABV3CV44_STREX</name>
<protein>
    <recommendedName>
        <fullName evidence="4">Dirigent-like protein</fullName>
    </recommendedName>
</protein>
<proteinExistence type="predicted"/>
<evidence type="ECO:0008006" key="4">
    <source>
        <dbReference type="Google" id="ProtNLM"/>
    </source>
</evidence>
<gene>
    <name evidence="2" type="ORF">AB0A76_12885</name>
</gene>